<dbReference type="RefSeq" id="WP_248008770.1">
    <property type="nucleotide sequence ID" value="NZ_JAJHVV010000006.1"/>
</dbReference>
<evidence type="ECO:0000313" key="1">
    <source>
        <dbReference type="EMBL" id="MCK6263680.1"/>
    </source>
</evidence>
<keyword evidence="2" id="KW-1185">Reference proteome</keyword>
<evidence type="ECO:0000313" key="2">
    <source>
        <dbReference type="Proteomes" id="UP001139559"/>
    </source>
</evidence>
<comment type="caution">
    <text evidence="1">The sequence shown here is derived from an EMBL/GenBank/DDBJ whole genome shotgun (WGS) entry which is preliminary data.</text>
</comment>
<protein>
    <submittedName>
        <fullName evidence="1">Uncharacterized protein</fullName>
    </submittedName>
</protein>
<proteinExistence type="predicted"/>
<organism evidence="1 2">
    <name type="scientific">Vibrio amylolyticus</name>
    <dbReference type="NCBI Taxonomy" id="2847292"/>
    <lineage>
        <taxon>Bacteria</taxon>
        <taxon>Pseudomonadati</taxon>
        <taxon>Pseudomonadota</taxon>
        <taxon>Gammaproteobacteria</taxon>
        <taxon>Vibrionales</taxon>
        <taxon>Vibrionaceae</taxon>
        <taxon>Vibrio</taxon>
    </lineage>
</organism>
<dbReference type="EMBL" id="JAJHVV010000006">
    <property type="protein sequence ID" value="MCK6263680.1"/>
    <property type="molecule type" value="Genomic_DNA"/>
</dbReference>
<name>A0A9X1XMJ0_9VIBR</name>
<reference evidence="1" key="1">
    <citation type="submission" date="2021-11" db="EMBL/GenBank/DDBJ databases">
        <title>Vibrio ZSDE26 sp. nov. and Vibrio ZSDZ34 sp. nov., isolated from coastal seawater in Qingdao.</title>
        <authorList>
            <person name="Zhang P."/>
        </authorList>
    </citation>
    <scope>NUCLEOTIDE SEQUENCE</scope>
    <source>
        <strain evidence="1">ZSDE26</strain>
    </source>
</reference>
<dbReference type="Proteomes" id="UP001139559">
    <property type="component" value="Unassembled WGS sequence"/>
</dbReference>
<sequence>MPKLNQTQLRGLVYTFKKVYHNQYGAAELQLFEINSLTLNDIQDMYNIWESLYHGEYLTQELLHDIGFPTWKQKLWFGSLERFQKAMKPERFQKAMKPPTTIPFEIITKED</sequence>
<dbReference type="AlphaFoldDB" id="A0A9X1XMJ0"/>
<accession>A0A9X1XMJ0</accession>
<gene>
    <name evidence="1" type="ORF">KP803_10385</name>
</gene>